<sequence length="217" mass="24244">MPGQATYEKICAEEKANLTFWESPLGDKHPEQQEVCKQLVQHLSLLKDIASRRIGRIFFSPPRIPVSCRLLDYALVELDHARFGPYCDNLYNNVYLGQIGDRDLKMINRGKPTATWKRLGTELRLSGVFAPGDGRASILRAGAGYVFQWVIVSLDPNRYFSRKGDSGAVIFDLDGQIGDIIDGGSGNNYAKFDLTYATPIEWVLEHVEANLAPVIVL</sequence>
<organism evidence="1 2">
    <name type="scientific">Immersiella caudata</name>
    <dbReference type="NCBI Taxonomy" id="314043"/>
    <lineage>
        <taxon>Eukaryota</taxon>
        <taxon>Fungi</taxon>
        <taxon>Dikarya</taxon>
        <taxon>Ascomycota</taxon>
        <taxon>Pezizomycotina</taxon>
        <taxon>Sordariomycetes</taxon>
        <taxon>Sordariomycetidae</taxon>
        <taxon>Sordariales</taxon>
        <taxon>Lasiosphaeriaceae</taxon>
        <taxon>Immersiella</taxon>
    </lineage>
</organism>
<reference evidence="1" key="1">
    <citation type="submission" date="2023-06" db="EMBL/GenBank/DDBJ databases">
        <title>Genome-scale phylogeny and comparative genomics of the fungal order Sordariales.</title>
        <authorList>
            <consortium name="Lawrence Berkeley National Laboratory"/>
            <person name="Hensen N."/>
            <person name="Bonometti L."/>
            <person name="Westerberg I."/>
            <person name="Brannstrom I.O."/>
            <person name="Guillou S."/>
            <person name="Cros-Aarteil S."/>
            <person name="Calhoun S."/>
            <person name="Haridas S."/>
            <person name="Kuo A."/>
            <person name="Mondo S."/>
            <person name="Pangilinan J."/>
            <person name="Riley R."/>
            <person name="Labutti K."/>
            <person name="Andreopoulos B."/>
            <person name="Lipzen A."/>
            <person name="Chen C."/>
            <person name="Yanf M."/>
            <person name="Daum C."/>
            <person name="Ng V."/>
            <person name="Clum A."/>
            <person name="Steindorff A."/>
            <person name="Ohm R."/>
            <person name="Martin F."/>
            <person name="Silar P."/>
            <person name="Natvig D."/>
            <person name="Lalanne C."/>
            <person name="Gautier V."/>
            <person name="Ament-Velasquez S.L."/>
            <person name="Kruys A."/>
            <person name="Hutchinson M.I."/>
            <person name="Powell A.J."/>
            <person name="Barry K."/>
            <person name="Miller A.N."/>
            <person name="Grigoriev I.V."/>
            <person name="Debuchy R."/>
            <person name="Gladieux P."/>
            <person name="Thoren M.H."/>
            <person name="Johannesson H."/>
        </authorList>
    </citation>
    <scope>NUCLEOTIDE SEQUENCE</scope>
    <source>
        <strain evidence="1">CBS 606.72</strain>
    </source>
</reference>
<proteinExistence type="predicted"/>
<comment type="caution">
    <text evidence="1">The sequence shown here is derived from an EMBL/GenBank/DDBJ whole genome shotgun (WGS) entry which is preliminary data.</text>
</comment>
<dbReference type="EMBL" id="JAULSU010000001">
    <property type="protein sequence ID" value="KAK0633488.1"/>
    <property type="molecule type" value="Genomic_DNA"/>
</dbReference>
<accession>A0AA40CDJ8</accession>
<name>A0AA40CDJ8_9PEZI</name>
<gene>
    <name evidence="1" type="ORF">B0T14DRAFT_561081</name>
</gene>
<keyword evidence="2" id="KW-1185">Reference proteome</keyword>
<dbReference type="Proteomes" id="UP001175000">
    <property type="component" value="Unassembled WGS sequence"/>
</dbReference>
<evidence type="ECO:0000313" key="1">
    <source>
        <dbReference type="EMBL" id="KAK0633488.1"/>
    </source>
</evidence>
<evidence type="ECO:0000313" key="2">
    <source>
        <dbReference type="Proteomes" id="UP001175000"/>
    </source>
</evidence>
<protein>
    <submittedName>
        <fullName evidence="1">Uncharacterized protein</fullName>
    </submittedName>
</protein>
<dbReference type="AlphaFoldDB" id="A0AA40CDJ8"/>